<sequence>KNISMKKLKEVLNNNFAGYEEVRQLFLNKTPRYGNDDDYADDIMQLAFNAFYKEVNGRENTKGGFYRINMLPTTCHIYFGLVVGATPDGRRAGEPLSEGISPVQGADRLGPTAVIKSAAKMEQVKTGGTLLNQKFTPQLLEREKGLNSLAHLIRVYFKLGGHHIQFNVINADTLKAAQKEPEKYRNLIVRVAGYSDYFNNLSKTLQDEIISRTEHQSC</sequence>
<feature type="domain" description="Glycine radical" evidence="3">
    <location>
        <begin position="98"/>
        <end position="218"/>
    </location>
</feature>
<accession>X1TTW5</accession>
<evidence type="ECO:0000256" key="2">
    <source>
        <dbReference type="ARBA" id="ARBA00023239"/>
    </source>
</evidence>
<name>X1TTW5_9ZZZZ</name>
<dbReference type="PROSITE" id="PS51149">
    <property type="entry name" value="GLY_RADICAL_2"/>
    <property type="match status" value="1"/>
</dbReference>
<protein>
    <recommendedName>
        <fullName evidence="6">Glycine radical domain-containing protein</fullName>
    </recommendedName>
</protein>
<dbReference type="SUPFAM" id="SSF51998">
    <property type="entry name" value="PFL-like glycyl radical enzymes"/>
    <property type="match status" value="1"/>
</dbReference>
<dbReference type="GO" id="GO:0016829">
    <property type="term" value="F:lyase activity"/>
    <property type="evidence" value="ECO:0007669"/>
    <property type="project" value="UniProtKB-KW"/>
</dbReference>
<dbReference type="Gene3D" id="3.20.70.20">
    <property type="match status" value="1"/>
</dbReference>
<evidence type="ECO:0008006" key="6">
    <source>
        <dbReference type="Google" id="ProtNLM"/>
    </source>
</evidence>
<organism evidence="5">
    <name type="scientific">marine sediment metagenome</name>
    <dbReference type="NCBI Taxonomy" id="412755"/>
    <lineage>
        <taxon>unclassified sequences</taxon>
        <taxon>metagenomes</taxon>
        <taxon>ecological metagenomes</taxon>
    </lineage>
</organism>
<dbReference type="Pfam" id="PF01228">
    <property type="entry name" value="Gly_radical"/>
    <property type="match status" value="1"/>
</dbReference>
<proteinExistence type="predicted"/>
<evidence type="ECO:0000313" key="5">
    <source>
        <dbReference type="EMBL" id="GAI90980.1"/>
    </source>
</evidence>
<dbReference type="EMBL" id="BARW01015118">
    <property type="protein sequence ID" value="GAI90980.1"/>
    <property type="molecule type" value="Genomic_DNA"/>
</dbReference>
<dbReference type="AlphaFoldDB" id="X1TTW5"/>
<dbReference type="GO" id="GO:0005829">
    <property type="term" value="C:cytosol"/>
    <property type="evidence" value="ECO:0007669"/>
    <property type="project" value="TreeGrafter"/>
</dbReference>
<dbReference type="PANTHER" id="PTHR43641">
    <property type="entry name" value="FORMATE ACETYLTRANSFERASE 3-RELATED"/>
    <property type="match status" value="1"/>
</dbReference>
<dbReference type="InterPro" id="IPR051215">
    <property type="entry name" value="GRE"/>
</dbReference>
<reference evidence="5" key="1">
    <citation type="journal article" date="2014" name="Front. Microbiol.">
        <title>High frequency of phylogenetically diverse reductive dehalogenase-homologous genes in deep subseafloor sedimentary metagenomes.</title>
        <authorList>
            <person name="Kawai M."/>
            <person name="Futagami T."/>
            <person name="Toyoda A."/>
            <person name="Takaki Y."/>
            <person name="Nishi S."/>
            <person name="Hori S."/>
            <person name="Arai W."/>
            <person name="Tsubouchi T."/>
            <person name="Morono Y."/>
            <person name="Uchiyama I."/>
            <person name="Ito T."/>
            <person name="Fujiyama A."/>
            <person name="Inagaki F."/>
            <person name="Takami H."/>
        </authorList>
    </citation>
    <scope>NUCLEOTIDE SEQUENCE</scope>
    <source>
        <strain evidence="5">Expedition CK06-06</strain>
    </source>
</reference>
<dbReference type="Pfam" id="PF02901">
    <property type="entry name" value="PFL-like"/>
    <property type="match status" value="1"/>
</dbReference>
<dbReference type="InterPro" id="IPR001150">
    <property type="entry name" value="Gly_radical"/>
</dbReference>
<comment type="caution">
    <text evidence="5">The sequence shown here is derived from an EMBL/GenBank/DDBJ whole genome shotgun (WGS) entry which is preliminary data.</text>
</comment>
<evidence type="ECO:0000259" key="4">
    <source>
        <dbReference type="PROSITE" id="PS51554"/>
    </source>
</evidence>
<dbReference type="PROSITE" id="PS51554">
    <property type="entry name" value="PFL"/>
    <property type="match status" value="1"/>
</dbReference>
<evidence type="ECO:0000256" key="1">
    <source>
        <dbReference type="ARBA" id="ARBA00022818"/>
    </source>
</evidence>
<keyword evidence="1" id="KW-0556">Organic radical</keyword>
<dbReference type="InterPro" id="IPR004184">
    <property type="entry name" value="PFL_dom"/>
</dbReference>
<gene>
    <name evidence="5" type="ORF">S12H4_26608</name>
</gene>
<feature type="domain" description="PFL" evidence="4">
    <location>
        <begin position="1"/>
        <end position="91"/>
    </location>
</feature>
<evidence type="ECO:0000259" key="3">
    <source>
        <dbReference type="PROSITE" id="PS51149"/>
    </source>
</evidence>
<feature type="non-terminal residue" evidence="5">
    <location>
        <position position="1"/>
    </location>
</feature>
<keyword evidence="2" id="KW-0456">Lyase</keyword>
<dbReference type="PANTHER" id="PTHR43641:SF2">
    <property type="entry name" value="DEHYDRATASE YBIW-RELATED"/>
    <property type="match status" value="1"/>
</dbReference>